<keyword evidence="4" id="KW-1185">Reference proteome</keyword>
<organism evidence="3 4">
    <name type="scientific">Chitinophaga lutea</name>
    <dbReference type="NCBI Taxonomy" id="2488634"/>
    <lineage>
        <taxon>Bacteria</taxon>
        <taxon>Pseudomonadati</taxon>
        <taxon>Bacteroidota</taxon>
        <taxon>Chitinophagia</taxon>
        <taxon>Chitinophagales</taxon>
        <taxon>Chitinophagaceae</taxon>
        <taxon>Chitinophaga</taxon>
    </lineage>
</organism>
<evidence type="ECO:0000259" key="2">
    <source>
        <dbReference type="Pfam" id="PF00144"/>
    </source>
</evidence>
<dbReference type="PANTHER" id="PTHR46825:SF9">
    <property type="entry name" value="BETA-LACTAMASE-RELATED DOMAIN-CONTAINING PROTEIN"/>
    <property type="match status" value="1"/>
</dbReference>
<sequence>MKPCIILLMLCAAFLNGRAQTAGLPDSTLRKIDRLFEKWDNDHSPGFTVGIVRNDSLIFSKGYGMANLEYNMQNTPASIFHVASVSKQFTAYAIVLLARQGRLQLDDDVRKYLPWFPDLKEKITIAQLLHHISGIRDQWQLLATAGTRLDDVITQEQIIKILSRQQALNFKPGERFNYCNSGYTMAAEIVKAVTGKTLRQFTDSAIFKPLGMRDTHFHDDYTEVVYNRAYSYFRGDDGKFHNAVLSYSNAGATSLFTNINDLAKWVMNFYAPKAGTAEDIKRLAQKTRLNNGKEIDYALGISHVVYRGRKGLAHNGADAGYRTTLTVFPDLKMGFIVLANRADFNPGERAMELAALFIPAPEKGKPAPKPDSSLAMLKNAALIRPFEGSYISDEGTQMKFRLNDNKFYADAFGRSELLQQKKDTFYTLGTPAVSYVFNASGSGDTTALVTFSPGETALLKKSVPVPKTSEVLNTYAGTYYSPELECSYRIVVKDGGLVMTSSKYNDMPLRFEGPDHLLSNWWWMSKLHVLRDGGKVTGFEVNDGRVLHLKFNKIQ</sequence>
<evidence type="ECO:0000313" key="3">
    <source>
        <dbReference type="EMBL" id="RPE05447.1"/>
    </source>
</evidence>
<dbReference type="EMBL" id="RPDH01000003">
    <property type="protein sequence ID" value="RPE05447.1"/>
    <property type="molecule type" value="Genomic_DNA"/>
</dbReference>
<dbReference type="GO" id="GO:0016787">
    <property type="term" value="F:hydrolase activity"/>
    <property type="evidence" value="ECO:0007669"/>
    <property type="project" value="UniProtKB-KW"/>
</dbReference>
<dbReference type="PANTHER" id="PTHR46825">
    <property type="entry name" value="D-ALANYL-D-ALANINE-CARBOXYPEPTIDASE/ENDOPEPTIDASE AMPH"/>
    <property type="match status" value="1"/>
</dbReference>
<accession>A0A3N4PM93</accession>
<gene>
    <name evidence="3" type="ORF">EGT74_23975</name>
</gene>
<keyword evidence="3" id="KW-0378">Hydrolase</keyword>
<dbReference type="InterPro" id="IPR012338">
    <property type="entry name" value="Beta-lactam/transpept-like"/>
</dbReference>
<dbReference type="SUPFAM" id="SSF56601">
    <property type="entry name" value="beta-lactamase/transpeptidase-like"/>
    <property type="match status" value="1"/>
</dbReference>
<dbReference type="Pfam" id="PF00144">
    <property type="entry name" value="Beta-lactamase"/>
    <property type="match status" value="1"/>
</dbReference>
<feature type="domain" description="Beta-lactamase-related" evidence="2">
    <location>
        <begin position="37"/>
        <end position="353"/>
    </location>
</feature>
<reference evidence="3 4" key="1">
    <citation type="submission" date="2018-11" db="EMBL/GenBank/DDBJ databases">
        <title>Chitinophaga lutea sp.nov., isolate from arsenic contaminated soil.</title>
        <authorList>
            <person name="Zong Y."/>
        </authorList>
    </citation>
    <scope>NUCLEOTIDE SEQUENCE [LARGE SCALE GENOMIC DNA]</scope>
    <source>
        <strain evidence="3 4">ZY74</strain>
    </source>
</reference>
<evidence type="ECO:0000313" key="4">
    <source>
        <dbReference type="Proteomes" id="UP000278351"/>
    </source>
</evidence>
<dbReference type="RefSeq" id="WP_123849092.1">
    <property type="nucleotide sequence ID" value="NZ_RPDH01000003.1"/>
</dbReference>
<proteinExistence type="predicted"/>
<dbReference type="InterPro" id="IPR050491">
    <property type="entry name" value="AmpC-like"/>
</dbReference>
<protein>
    <submittedName>
        <fullName evidence="3">Class A beta-lactamase-related serine hydrolase</fullName>
    </submittedName>
</protein>
<dbReference type="AlphaFoldDB" id="A0A3N4PM93"/>
<name>A0A3N4PM93_9BACT</name>
<keyword evidence="1" id="KW-0732">Signal</keyword>
<dbReference type="InterPro" id="IPR001466">
    <property type="entry name" value="Beta-lactam-related"/>
</dbReference>
<feature type="chain" id="PRO_5017985037" evidence="1">
    <location>
        <begin position="22"/>
        <end position="555"/>
    </location>
</feature>
<evidence type="ECO:0000256" key="1">
    <source>
        <dbReference type="SAM" id="SignalP"/>
    </source>
</evidence>
<dbReference type="OrthoDB" id="9793489at2"/>
<feature type="signal peptide" evidence="1">
    <location>
        <begin position="1"/>
        <end position="21"/>
    </location>
</feature>
<comment type="caution">
    <text evidence="3">The sequence shown here is derived from an EMBL/GenBank/DDBJ whole genome shotgun (WGS) entry which is preliminary data.</text>
</comment>
<dbReference type="Proteomes" id="UP000278351">
    <property type="component" value="Unassembled WGS sequence"/>
</dbReference>
<dbReference type="Gene3D" id="3.40.710.10">
    <property type="entry name" value="DD-peptidase/beta-lactamase superfamily"/>
    <property type="match status" value="1"/>
</dbReference>